<gene>
    <name evidence="1" type="ORF">A3G54_02270</name>
</gene>
<accession>A0A1F5XZP7</accession>
<dbReference type="AlphaFoldDB" id="A0A1F5XZP7"/>
<organism evidence="1 2">
    <name type="scientific">Candidatus Giovannonibacteria bacterium RIFCSPLOWO2_12_FULL_44_15</name>
    <dbReference type="NCBI Taxonomy" id="1798364"/>
    <lineage>
        <taxon>Bacteria</taxon>
        <taxon>Candidatus Giovannoniibacteriota</taxon>
    </lineage>
</organism>
<name>A0A1F5XZP7_9BACT</name>
<dbReference type="InterPro" id="IPR009061">
    <property type="entry name" value="DNA-bd_dom_put_sf"/>
</dbReference>
<dbReference type="STRING" id="1798364.A3G54_02270"/>
<sequence>MGEKKYNAADITKKLGLGKTTILRWEKEGKIPEAKRDQLGWRYWSEKEFNDILAIAEGRVVEKSPQAELNLDIRPAEDKFLRARLLPELSKDKVITEANVLAKYNGNNFREVKFGTVAILAALVFFGSSSAASVFADGFKNSWFAFERGFEFSTARLASSGDFLGAKLTPLRGQGKIIDEWVLYFFRGSSNFLAQKGFEIKSFYKEGGMGLWEGFFVLRRKAVKDYFEFGENIKLAQARSAEASEILANFARDSLNADFAYAEDGAPDMLSAAAGINFSLGGLIGNSKFVRELVLDWEFIKPDVKALPLGIFNFYAERIGDAIFAAGDLFEIGSYLAIDVAQRGTFAFNNLGGKLALAQPYAVVEFLIGQ</sequence>
<dbReference type="SUPFAM" id="SSF46955">
    <property type="entry name" value="Putative DNA-binding domain"/>
    <property type="match status" value="1"/>
</dbReference>
<dbReference type="EMBL" id="MFIQ01000024">
    <property type="protein sequence ID" value="OGF93300.1"/>
    <property type="molecule type" value="Genomic_DNA"/>
</dbReference>
<dbReference type="Gene3D" id="1.10.1660.10">
    <property type="match status" value="1"/>
</dbReference>
<comment type="caution">
    <text evidence="1">The sequence shown here is derived from an EMBL/GenBank/DDBJ whole genome shotgun (WGS) entry which is preliminary data.</text>
</comment>
<reference evidence="1 2" key="1">
    <citation type="journal article" date="2016" name="Nat. Commun.">
        <title>Thousands of microbial genomes shed light on interconnected biogeochemical processes in an aquifer system.</title>
        <authorList>
            <person name="Anantharaman K."/>
            <person name="Brown C.T."/>
            <person name="Hug L.A."/>
            <person name="Sharon I."/>
            <person name="Castelle C.J."/>
            <person name="Probst A.J."/>
            <person name="Thomas B.C."/>
            <person name="Singh A."/>
            <person name="Wilkins M.J."/>
            <person name="Karaoz U."/>
            <person name="Brodie E.L."/>
            <person name="Williams K.H."/>
            <person name="Hubbard S.S."/>
            <person name="Banfield J.F."/>
        </authorList>
    </citation>
    <scope>NUCLEOTIDE SEQUENCE [LARGE SCALE GENOMIC DNA]</scope>
</reference>
<evidence type="ECO:0008006" key="3">
    <source>
        <dbReference type="Google" id="ProtNLM"/>
    </source>
</evidence>
<proteinExistence type="predicted"/>
<protein>
    <recommendedName>
        <fullName evidence="3">HTH merR-type domain-containing protein</fullName>
    </recommendedName>
</protein>
<evidence type="ECO:0000313" key="2">
    <source>
        <dbReference type="Proteomes" id="UP000178894"/>
    </source>
</evidence>
<dbReference type="Proteomes" id="UP000178894">
    <property type="component" value="Unassembled WGS sequence"/>
</dbReference>
<evidence type="ECO:0000313" key="1">
    <source>
        <dbReference type="EMBL" id="OGF93300.1"/>
    </source>
</evidence>